<evidence type="ECO:0000313" key="6">
    <source>
        <dbReference type="EMBL" id="KUJ78469.1"/>
    </source>
</evidence>
<keyword evidence="4" id="KW-0812">Transmembrane</keyword>
<dbReference type="AlphaFoldDB" id="A0A0X3TRZ7"/>
<gene>
    <name evidence="6" type="ORF">AVO44_12180</name>
</gene>
<name>A0A0X3TRZ7_9RHOB</name>
<sequence>MLIILGLYFGIVWLVFAKLKILPWNGFFKTVVYGGALVIALVVVGALNHTTPSGTVSVQGAVINIAPNVSGPVTEVAVTANQPVAKGDVLFRIDDTTYAAEVARLQASLASAQSTADQLQTDYEAALAEIDSLEAQLSFGVQRRDDIVQLTGRGAAAEFQLQEAVSTIEQLEAGLRAAQARRRSLERRIAAQVDGVDVGVVEVQEALAQAEWALQQTVVRAPADGIVTALSLRPGNRVTTLQGAINFMAPSDRLLIARLPQSSYPNVSVGDTIRIALGTMPGQEFETTILSIPPGTREGALDTRGGLPGLRELAGTSSYIVTIDIPDGLPSDRAQLGTSGTALIITEEAGAISVLAEILFWINKKLNYI</sequence>
<evidence type="ECO:0000313" key="7">
    <source>
        <dbReference type="Proteomes" id="UP000053690"/>
    </source>
</evidence>
<feature type="transmembrane region" description="Helical" evidence="4">
    <location>
        <begin position="27"/>
        <end position="47"/>
    </location>
</feature>
<protein>
    <recommendedName>
        <fullName evidence="5">Multidrug resistance protein MdtA-like barrel-sandwich hybrid domain-containing protein</fullName>
    </recommendedName>
</protein>
<feature type="domain" description="Multidrug resistance protein MdtA-like barrel-sandwich hybrid" evidence="5">
    <location>
        <begin position="63"/>
        <end position="243"/>
    </location>
</feature>
<dbReference type="InterPro" id="IPR050465">
    <property type="entry name" value="UPF0194_transport"/>
</dbReference>
<dbReference type="GO" id="GO:0030313">
    <property type="term" value="C:cell envelope"/>
    <property type="evidence" value="ECO:0007669"/>
    <property type="project" value="UniProtKB-SubCell"/>
</dbReference>
<reference evidence="7" key="1">
    <citation type="submission" date="2015-12" db="EMBL/GenBank/DDBJ databases">
        <authorList>
            <person name="Zhang G."/>
            <person name="Stingl U."/>
        </authorList>
    </citation>
    <scope>NUCLEOTIDE SEQUENCE [LARGE SCALE GENOMIC DNA]</scope>
    <source>
        <strain evidence="7">ZGT108</strain>
    </source>
</reference>
<keyword evidence="4" id="KW-0472">Membrane</keyword>
<feature type="coiled-coil region" evidence="3">
    <location>
        <begin position="161"/>
        <end position="188"/>
    </location>
</feature>
<dbReference type="SUPFAM" id="SSF111369">
    <property type="entry name" value="HlyD-like secretion proteins"/>
    <property type="match status" value="1"/>
</dbReference>
<dbReference type="PANTHER" id="PTHR32347">
    <property type="entry name" value="EFFLUX SYSTEM COMPONENT YKNX-RELATED"/>
    <property type="match status" value="1"/>
</dbReference>
<organism evidence="6 7">
    <name type="scientific">Ruegeria profundi</name>
    <dbReference type="NCBI Taxonomy" id="1685378"/>
    <lineage>
        <taxon>Bacteria</taxon>
        <taxon>Pseudomonadati</taxon>
        <taxon>Pseudomonadota</taxon>
        <taxon>Alphaproteobacteria</taxon>
        <taxon>Rhodobacterales</taxon>
        <taxon>Roseobacteraceae</taxon>
        <taxon>Ruegeria</taxon>
    </lineage>
</organism>
<evidence type="ECO:0000256" key="4">
    <source>
        <dbReference type="SAM" id="Phobius"/>
    </source>
</evidence>
<dbReference type="Proteomes" id="UP000053690">
    <property type="component" value="Unassembled WGS sequence"/>
</dbReference>
<dbReference type="STRING" id="1685378.AVO44_12180"/>
<dbReference type="RefSeq" id="WP_068337366.1">
    <property type="nucleotide sequence ID" value="NZ_LQBP01000006.1"/>
</dbReference>
<dbReference type="Pfam" id="PF25917">
    <property type="entry name" value="BSH_RND"/>
    <property type="match status" value="1"/>
</dbReference>
<keyword evidence="2 3" id="KW-0175">Coiled coil</keyword>
<dbReference type="OrthoDB" id="9811754at2"/>
<evidence type="ECO:0000259" key="5">
    <source>
        <dbReference type="Pfam" id="PF25917"/>
    </source>
</evidence>
<comment type="subcellular location">
    <subcellularLocation>
        <location evidence="1">Cell envelope</location>
    </subcellularLocation>
</comment>
<dbReference type="PANTHER" id="PTHR32347:SF23">
    <property type="entry name" value="BLL5650 PROTEIN"/>
    <property type="match status" value="1"/>
</dbReference>
<comment type="caution">
    <text evidence="6">The sequence shown here is derived from an EMBL/GenBank/DDBJ whole genome shotgun (WGS) entry which is preliminary data.</text>
</comment>
<keyword evidence="4" id="KW-1133">Transmembrane helix</keyword>
<evidence type="ECO:0000256" key="1">
    <source>
        <dbReference type="ARBA" id="ARBA00004196"/>
    </source>
</evidence>
<dbReference type="InterPro" id="IPR058625">
    <property type="entry name" value="MdtA-like_BSH"/>
</dbReference>
<keyword evidence="7" id="KW-1185">Reference proteome</keyword>
<evidence type="ECO:0000256" key="2">
    <source>
        <dbReference type="ARBA" id="ARBA00023054"/>
    </source>
</evidence>
<proteinExistence type="predicted"/>
<evidence type="ECO:0000256" key="3">
    <source>
        <dbReference type="SAM" id="Coils"/>
    </source>
</evidence>
<accession>A0A0X3TRZ7</accession>
<dbReference type="Gene3D" id="1.10.287.470">
    <property type="entry name" value="Helix hairpin bin"/>
    <property type="match status" value="1"/>
</dbReference>
<feature type="coiled-coil region" evidence="3">
    <location>
        <begin position="102"/>
        <end position="136"/>
    </location>
</feature>
<dbReference type="Gene3D" id="2.40.50.100">
    <property type="match status" value="1"/>
</dbReference>
<dbReference type="EMBL" id="LQBP01000006">
    <property type="protein sequence ID" value="KUJ78469.1"/>
    <property type="molecule type" value="Genomic_DNA"/>
</dbReference>